<dbReference type="EMBL" id="VSSQ01013803">
    <property type="protein sequence ID" value="MPM52304.1"/>
    <property type="molecule type" value="Genomic_DNA"/>
</dbReference>
<reference evidence="1" key="1">
    <citation type="submission" date="2019-08" db="EMBL/GenBank/DDBJ databases">
        <authorList>
            <person name="Kucharzyk K."/>
            <person name="Murdoch R.W."/>
            <person name="Higgins S."/>
            <person name="Loffler F."/>
        </authorList>
    </citation>
    <scope>NUCLEOTIDE SEQUENCE</scope>
</reference>
<proteinExistence type="predicted"/>
<evidence type="ECO:0000313" key="1">
    <source>
        <dbReference type="EMBL" id="MPM52304.1"/>
    </source>
</evidence>
<accession>A0A645ARS9</accession>
<name>A0A645ARS9_9ZZZZ</name>
<organism evidence="1">
    <name type="scientific">bioreactor metagenome</name>
    <dbReference type="NCBI Taxonomy" id="1076179"/>
    <lineage>
        <taxon>unclassified sequences</taxon>
        <taxon>metagenomes</taxon>
        <taxon>ecological metagenomes</taxon>
    </lineage>
</organism>
<sequence length="408" mass="45686">MEHLLLECFTRNGNHPQRRVGVEDRHARLPEARERQEAVAIRFKLFRELSESVQLRYRPVVRIKRAERLVTAIDYIGFGFLKGFPVEGTLIPAVMVAAGNAMHDFPPHRSDDILPAARHALAEFKPAAVMFVVHHRLDATCQCLEEVADEGVAHILCRSGGFHRISRGESAAAIPPAAFDAERIKLFCDEPVIHARPRPLIELRIGGLFTDIDVRPPINGTNEFAVFLQEFRIPLSGKFAPVRPETRILLEWGGLCQIFEAVEHGLPLLIGRFDRTITLFHRLGERLGIAATFAVVTGFIEQLPDERITSLAQDGEYPALEKTAVVAVSVRMLRTGRNELMPVAEPLVEFRGKFRIVGNNAAPESECKIDHQRRSAESGVKSGDVFLVCNRIGHRRAEQCGTGQSRRR</sequence>
<protein>
    <submittedName>
        <fullName evidence="1">Uncharacterized protein</fullName>
    </submittedName>
</protein>
<gene>
    <name evidence="1" type="ORF">SDC9_99063</name>
</gene>
<comment type="caution">
    <text evidence="1">The sequence shown here is derived from an EMBL/GenBank/DDBJ whole genome shotgun (WGS) entry which is preliminary data.</text>
</comment>
<dbReference type="AlphaFoldDB" id="A0A645ARS9"/>